<feature type="transmembrane region" description="Helical" evidence="1">
    <location>
        <begin position="121"/>
        <end position="141"/>
    </location>
</feature>
<dbReference type="OrthoDB" id="9816377at2"/>
<evidence type="ECO:0000313" key="3">
    <source>
        <dbReference type="EMBL" id="AUW95999.1"/>
    </source>
</evidence>
<feature type="transmembrane region" description="Helical" evidence="1">
    <location>
        <begin position="231"/>
        <end position="251"/>
    </location>
</feature>
<feature type="domain" description="Acyltransferase 3" evidence="2">
    <location>
        <begin position="7"/>
        <end position="316"/>
    </location>
</feature>
<evidence type="ECO:0000259" key="2">
    <source>
        <dbReference type="Pfam" id="PF01757"/>
    </source>
</evidence>
<evidence type="ECO:0000313" key="4">
    <source>
        <dbReference type="Proteomes" id="UP000238956"/>
    </source>
</evidence>
<feature type="transmembrane region" description="Helical" evidence="1">
    <location>
        <begin position="148"/>
        <end position="167"/>
    </location>
</feature>
<proteinExistence type="predicted"/>
<dbReference type="Proteomes" id="UP000238956">
    <property type="component" value="Chromosome"/>
</dbReference>
<feature type="transmembrane region" description="Helical" evidence="1">
    <location>
        <begin position="302"/>
        <end position="322"/>
    </location>
</feature>
<dbReference type="GeneID" id="98392701"/>
<dbReference type="KEGG" id="splr:C0J00_02085"/>
<gene>
    <name evidence="3" type="ORF">C0J00_02085</name>
</gene>
<dbReference type="InterPro" id="IPR002656">
    <property type="entry name" value="Acyl_transf_3_dom"/>
</dbReference>
<dbReference type="EMBL" id="CP025536">
    <property type="protein sequence ID" value="AUW95999.1"/>
    <property type="molecule type" value="Genomic_DNA"/>
</dbReference>
<name>A0A2L0D305_9STRE</name>
<feature type="transmembrane region" description="Helical" evidence="1">
    <location>
        <begin position="263"/>
        <end position="282"/>
    </location>
</feature>
<reference evidence="3 4" key="1">
    <citation type="submission" date="2017-12" db="EMBL/GenBank/DDBJ databases">
        <authorList>
            <person name="Hurst M.R.H."/>
        </authorList>
    </citation>
    <scope>NUCLEOTIDE SEQUENCE [LARGE SCALE GENOMIC DNA]</scope>
    <source>
        <strain evidence="3 4">TH11417</strain>
    </source>
</reference>
<feature type="transmembrane region" description="Helical" evidence="1">
    <location>
        <begin position="179"/>
        <end position="200"/>
    </location>
</feature>
<keyword evidence="1" id="KW-1133">Transmembrane helix</keyword>
<feature type="transmembrane region" description="Helical" evidence="1">
    <location>
        <begin position="82"/>
        <end position="101"/>
    </location>
</feature>
<accession>A0A2L0D305</accession>
<reference evidence="3 4" key="2">
    <citation type="submission" date="2018-02" db="EMBL/GenBank/DDBJ databases">
        <title>Whole genome sequencing analysis of Streptococcus pluranimalium isolated from cattle infected mastitis in China.</title>
        <authorList>
            <person name="Zhang J.-R."/>
            <person name="Hu G.-Z."/>
        </authorList>
    </citation>
    <scope>NUCLEOTIDE SEQUENCE [LARGE SCALE GENOMIC DNA]</scope>
    <source>
        <strain evidence="3 4">TH11417</strain>
    </source>
</reference>
<protein>
    <recommendedName>
        <fullName evidence="2">Acyltransferase 3 domain-containing protein</fullName>
    </recommendedName>
</protein>
<dbReference type="RefSeq" id="WP_104967340.1">
    <property type="nucleotide sequence ID" value="NZ_CP025536.1"/>
</dbReference>
<keyword evidence="1" id="KW-0812">Transmembrane</keyword>
<feature type="transmembrane region" description="Helical" evidence="1">
    <location>
        <begin position="12"/>
        <end position="28"/>
    </location>
</feature>
<dbReference type="Pfam" id="PF01757">
    <property type="entry name" value="Acyl_transf_3"/>
    <property type="match status" value="1"/>
</dbReference>
<keyword evidence="1" id="KW-0472">Membrane</keyword>
<dbReference type="AlphaFoldDB" id="A0A2L0D305"/>
<feature type="transmembrane region" description="Helical" evidence="1">
    <location>
        <begin position="48"/>
        <end position="70"/>
    </location>
</feature>
<keyword evidence="4" id="KW-1185">Reference proteome</keyword>
<dbReference type="GO" id="GO:0016747">
    <property type="term" value="F:acyltransferase activity, transferring groups other than amino-acyl groups"/>
    <property type="evidence" value="ECO:0007669"/>
    <property type="project" value="InterPro"/>
</dbReference>
<organism evidence="3 4">
    <name type="scientific">Streptococcus pluranimalium</name>
    <dbReference type="NCBI Taxonomy" id="82348"/>
    <lineage>
        <taxon>Bacteria</taxon>
        <taxon>Bacillati</taxon>
        <taxon>Bacillota</taxon>
        <taxon>Bacilli</taxon>
        <taxon>Lactobacillales</taxon>
        <taxon>Streptococcaceae</taxon>
        <taxon>Streptococcus</taxon>
    </lineage>
</organism>
<sequence>MEKRIYNAGIDFLRIFAMFMIVVTHVLGKGGVRDSVAGTVDVHFLQTWIIQASVYVAVNCYALISGYVGFRSNFKYSKVVNLWLQVAFYSIGITLFFLILGKDIGSNDWLAAFFPVITGQYWYVTAYFGLMLTMPFFNIALPRMELSDLAKMIFTGFIVFSLLPVLLDTSVSEFSLSKGFSMTWLILLYIAGAFLARIDLKKYNKPFILIGIYVLSIAATLILKYTVSEKWYWYTSPTISLGALALFILFVNLKILPSGKLVSFIKFFAPATFGVYLVHLHPLVVKFAMRDFAENFVNQSPLVFPFAILGVSLLIFFGSILIEKVRIWLFKTLQVSQMTTKIDDWLIFKNKVKKI</sequence>
<evidence type="ECO:0000256" key="1">
    <source>
        <dbReference type="SAM" id="Phobius"/>
    </source>
</evidence>
<feature type="transmembrane region" description="Helical" evidence="1">
    <location>
        <begin position="207"/>
        <end position="225"/>
    </location>
</feature>